<sequence>MDPKVFLLVVGVALASAKYTDTYENRDLPQSQFISPHSGLVVRSLEAEPQVHDVLFADTDAEDDDVDDLPSGRRCLFGMCVLNIKQ</sequence>
<dbReference type="AlphaFoldDB" id="A0A8S4SBF9"/>
<protein>
    <submittedName>
        <fullName evidence="2">Jg17216 protein</fullName>
    </submittedName>
</protein>
<name>A0A8S4SBF9_9NEOP</name>
<feature type="signal peptide" evidence="1">
    <location>
        <begin position="1"/>
        <end position="17"/>
    </location>
</feature>
<keyword evidence="3" id="KW-1185">Reference proteome</keyword>
<keyword evidence="1" id="KW-0732">Signal</keyword>
<reference evidence="2" key="1">
    <citation type="submission" date="2022-03" db="EMBL/GenBank/DDBJ databases">
        <authorList>
            <person name="Lindestad O."/>
        </authorList>
    </citation>
    <scope>NUCLEOTIDE SEQUENCE</scope>
</reference>
<dbReference type="Proteomes" id="UP000838756">
    <property type="component" value="Unassembled WGS sequence"/>
</dbReference>
<evidence type="ECO:0000256" key="1">
    <source>
        <dbReference type="SAM" id="SignalP"/>
    </source>
</evidence>
<gene>
    <name evidence="2" type="primary">jg17216</name>
    <name evidence="2" type="ORF">PAEG_LOCUS23886</name>
</gene>
<accession>A0A8S4SBF9</accession>
<feature type="chain" id="PRO_5035863691" evidence="1">
    <location>
        <begin position="18"/>
        <end position="86"/>
    </location>
</feature>
<dbReference type="EMBL" id="CAKXAJ010026185">
    <property type="protein sequence ID" value="CAH2261228.1"/>
    <property type="molecule type" value="Genomic_DNA"/>
</dbReference>
<evidence type="ECO:0000313" key="3">
    <source>
        <dbReference type="Proteomes" id="UP000838756"/>
    </source>
</evidence>
<organism evidence="2 3">
    <name type="scientific">Pararge aegeria aegeria</name>
    <dbReference type="NCBI Taxonomy" id="348720"/>
    <lineage>
        <taxon>Eukaryota</taxon>
        <taxon>Metazoa</taxon>
        <taxon>Ecdysozoa</taxon>
        <taxon>Arthropoda</taxon>
        <taxon>Hexapoda</taxon>
        <taxon>Insecta</taxon>
        <taxon>Pterygota</taxon>
        <taxon>Neoptera</taxon>
        <taxon>Endopterygota</taxon>
        <taxon>Lepidoptera</taxon>
        <taxon>Glossata</taxon>
        <taxon>Ditrysia</taxon>
        <taxon>Papilionoidea</taxon>
        <taxon>Nymphalidae</taxon>
        <taxon>Satyrinae</taxon>
        <taxon>Satyrini</taxon>
        <taxon>Parargina</taxon>
        <taxon>Pararge</taxon>
    </lineage>
</organism>
<proteinExistence type="predicted"/>
<comment type="caution">
    <text evidence="2">The sequence shown here is derived from an EMBL/GenBank/DDBJ whole genome shotgun (WGS) entry which is preliminary data.</text>
</comment>
<evidence type="ECO:0000313" key="2">
    <source>
        <dbReference type="EMBL" id="CAH2261228.1"/>
    </source>
</evidence>